<dbReference type="EMBL" id="LDPG01000007">
    <property type="protein sequence ID" value="KLV18301.1"/>
    <property type="molecule type" value="Genomic_DNA"/>
</dbReference>
<organism evidence="7 8">
    <name type="scientific">Bacillus anthracis</name>
    <name type="common">anthrax bacterium</name>
    <dbReference type="NCBI Taxonomy" id="1392"/>
    <lineage>
        <taxon>Bacteria</taxon>
        <taxon>Bacillati</taxon>
        <taxon>Bacillota</taxon>
        <taxon>Bacilli</taxon>
        <taxon>Bacillales</taxon>
        <taxon>Bacillaceae</taxon>
        <taxon>Bacillus</taxon>
        <taxon>Bacillus cereus group</taxon>
    </lineage>
</organism>
<dbReference type="Pfam" id="PF02086">
    <property type="entry name" value="MethyltransfD12"/>
    <property type="match status" value="1"/>
</dbReference>
<dbReference type="InterPro" id="IPR012327">
    <property type="entry name" value="MeTrfase_D12"/>
</dbReference>
<keyword evidence="5" id="KW-0949">S-adenosyl-L-methionine</keyword>
<dbReference type="GO" id="GO:0009007">
    <property type="term" value="F:site-specific DNA-methyltransferase (adenine-specific) activity"/>
    <property type="evidence" value="ECO:0007669"/>
    <property type="project" value="UniProtKB-EC"/>
</dbReference>
<evidence type="ECO:0000256" key="3">
    <source>
        <dbReference type="ARBA" id="ARBA00022603"/>
    </source>
</evidence>
<proteinExistence type="inferred from homology"/>
<protein>
    <recommendedName>
        <fullName evidence="2">site-specific DNA-methyltransferase (adenine-specific)</fullName>
        <ecNumber evidence="2">2.1.1.72</ecNumber>
    </recommendedName>
</protein>
<dbReference type="GO" id="GO:0032259">
    <property type="term" value="P:methylation"/>
    <property type="evidence" value="ECO:0007669"/>
    <property type="project" value="UniProtKB-KW"/>
</dbReference>
<accession>A0A0J1HX39</accession>
<dbReference type="AlphaFoldDB" id="A0A0J1HX39"/>
<evidence type="ECO:0000256" key="6">
    <source>
        <dbReference type="ARBA" id="ARBA00047942"/>
    </source>
</evidence>
<keyword evidence="3 7" id="KW-0489">Methyltransferase</keyword>
<dbReference type="REBASE" id="126827">
    <property type="entry name" value="M.Ban375ORF13040P"/>
</dbReference>
<name>A0A0J1HX39_BACAN</name>
<gene>
    <name evidence="7" type="ORF">ABW01_13040</name>
</gene>
<evidence type="ECO:0000313" key="8">
    <source>
        <dbReference type="Proteomes" id="UP000035904"/>
    </source>
</evidence>
<reference evidence="7 8" key="1">
    <citation type="submission" date="2015-05" db="EMBL/GenBank/DDBJ databases">
        <title>Whole genome sequence and identification of bacterial endophytes from Costus igneus.</title>
        <authorList>
            <person name="Lee Y.P."/>
            <person name="Gan H.M."/>
            <person name="Eng W."/>
            <person name="Wheatley M.S."/>
            <person name="Caraballo A."/>
            <person name="Polter S."/>
            <person name="Savka M.A."/>
            <person name="Hudson A.O."/>
        </authorList>
    </citation>
    <scope>NUCLEOTIDE SEQUENCE [LARGE SCALE GENOMIC DNA]</scope>
    <source>
        <strain evidence="7 8">RIT375</strain>
    </source>
</reference>
<dbReference type="PATRIC" id="fig|1392.242.peg.5633"/>
<dbReference type="InterPro" id="IPR029063">
    <property type="entry name" value="SAM-dependent_MTases_sf"/>
</dbReference>
<dbReference type="Gene3D" id="1.10.1020.10">
    <property type="entry name" value="Adenine-specific Methyltransferase, Domain 2"/>
    <property type="match status" value="1"/>
</dbReference>
<evidence type="ECO:0000256" key="2">
    <source>
        <dbReference type="ARBA" id="ARBA00011900"/>
    </source>
</evidence>
<dbReference type="PANTHER" id="PTHR30481">
    <property type="entry name" value="DNA ADENINE METHYLASE"/>
    <property type="match status" value="1"/>
</dbReference>
<dbReference type="SUPFAM" id="SSF53335">
    <property type="entry name" value="S-adenosyl-L-methionine-dependent methyltransferases"/>
    <property type="match status" value="1"/>
</dbReference>
<evidence type="ECO:0000313" key="7">
    <source>
        <dbReference type="EMBL" id="KLV18301.1"/>
    </source>
</evidence>
<sequence>MVSCRFCGLTCSNVTRDSLEFDFDEFNTGFWCNACEGFNYLDSAADKHRFILILEDKTKENYIKKAGIKLNKRLSPFRYPGGKSKLIDYLYYQLNKRKTQKLVSAYSGGSSFELAMLDAGVINQLHLNDIDMGIYSFWWVIKHMPFALINRLRENLPTHKEFYRCQKIIKQNYIGVDMVEAAWAVLVVNRLAYSGIYNANPLGGKNGPKEKLLSRWNPNELVKRIEHIHGLSDRIEVTQLNALELIEEEYWLNESTLFLDPPYVKAGKELYNCYYTENDHWELNSLLEMLHMCFAGSDIILTYDYNKMIDSMYNYPDIKHIGRTYSI</sequence>
<dbReference type="GO" id="GO:0006298">
    <property type="term" value="P:mismatch repair"/>
    <property type="evidence" value="ECO:0007669"/>
    <property type="project" value="TreeGrafter"/>
</dbReference>
<evidence type="ECO:0000256" key="1">
    <source>
        <dbReference type="ARBA" id="ARBA00006594"/>
    </source>
</evidence>
<dbReference type="EC" id="2.1.1.72" evidence="2"/>
<dbReference type="PANTHER" id="PTHR30481:SF2">
    <property type="entry name" value="SITE-SPECIFIC DNA-METHYLTRANSFERASE (ADENINE-SPECIFIC)"/>
    <property type="match status" value="1"/>
</dbReference>
<dbReference type="GO" id="GO:1904047">
    <property type="term" value="F:S-adenosyl-L-methionine binding"/>
    <property type="evidence" value="ECO:0007669"/>
    <property type="project" value="TreeGrafter"/>
</dbReference>
<dbReference type="Gene3D" id="3.40.50.150">
    <property type="entry name" value="Vaccinia Virus protein VP39"/>
    <property type="match status" value="1"/>
</dbReference>
<comment type="catalytic activity">
    <reaction evidence="6">
        <text>a 2'-deoxyadenosine in DNA + S-adenosyl-L-methionine = an N(6)-methyl-2'-deoxyadenosine in DNA + S-adenosyl-L-homocysteine + H(+)</text>
        <dbReference type="Rhea" id="RHEA:15197"/>
        <dbReference type="Rhea" id="RHEA-COMP:12418"/>
        <dbReference type="Rhea" id="RHEA-COMP:12419"/>
        <dbReference type="ChEBI" id="CHEBI:15378"/>
        <dbReference type="ChEBI" id="CHEBI:57856"/>
        <dbReference type="ChEBI" id="CHEBI:59789"/>
        <dbReference type="ChEBI" id="CHEBI:90615"/>
        <dbReference type="ChEBI" id="CHEBI:90616"/>
        <dbReference type="EC" id="2.1.1.72"/>
    </reaction>
</comment>
<keyword evidence="4 7" id="KW-0808">Transferase</keyword>
<dbReference type="GO" id="GO:0009307">
    <property type="term" value="P:DNA restriction-modification system"/>
    <property type="evidence" value="ECO:0007669"/>
    <property type="project" value="InterPro"/>
</dbReference>
<comment type="similarity">
    <text evidence="1">Belongs to the N(4)/N(6)-methyltransferase family.</text>
</comment>
<dbReference type="GO" id="GO:0043565">
    <property type="term" value="F:sequence-specific DNA binding"/>
    <property type="evidence" value="ECO:0007669"/>
    <property type="project" value="TreeGrafter"/>
</dbReference>
<dbReference type="Proteomes" id="UP000035904">
    <property type="component" value="Unassembled WGS sequence"/>
</dbReference>
<evidence type="ECO:0000256" key="5">
    <source>
        <dbReference type="ARBA" id="ARBA00022691"/>
    </source>
</evidence>
<dbReference type="RefSeq" id="WP_047956638.1">
    <property type="nucleotide sequence ID" value="NZ_LDPG01000007.1"/>
</dbReference>
<evidence type="ECO:0000256" key="4">
    <source>
        <dbReference type="ARBA" id="ARBA00022679"/>
    </source>
</evidence>
<dbReference type="InterPro" id="IPR023095">
    <property type="entry name" value="Ade_MeTrfase_dom_2"/>
</dbReference>
<comment type="caution">
    <text evidence="7">The sequence shown here is derived from an EMBL/GenBank/DDBJ whole genome shotgun (WGS) entry which is preliminary data.</text>
</comment>